<comment type="caution">
    <text evidence="1">The sequence shown here is derived from an EMBL/GenBank/DDBJ whole genome shotgun (WGS) entry which is preliminary data.</text>
</comment>
<dbReference type="Proteomes" id="UP000536179">
    <property type="component" value="Unassembled WGS sequence"/>
</dbReference>
<organism evidence="1 2">
    <name type="scientific">Aporhodopirellula rubra</name>
    <dbReference type="NCBI Taxonomy" id="980271"/>
    <lineage>
        <taxon>Bacteria</taxon>
        <taxon>Pseudomonadati</taxon>
        <taxon>Planctomycetota</taxon>
        <taxon>Planctomycetia</taxon>
        <taxon>Pirellulales</taxon>
        <taxon>Pirellulaceae</taxon>
        <taxon>Aporhodopirellula</taxon>
    </lineage>
</organism>
<accession>A0A7W5H724</accession>
<proteinExistence type="predicted"/>
<sequence length="434" mass="48686">MGDRWPTLADLFIYSLPKFEDLEFEGRRYYRGLDLLKTFVDDVDSWSQDCVQQLTELPTAQTELISLTEKFRGIHSGGFNNRLESVWYRIDRERGQLYRDHVKENLHTALHELSNRTVVVGRYEAIPGETAHNGNRFGEYPPISGKLRGAKVEVRKEHAPSITNPTVQWFDDLVSAFISLGEYFQEIKGYSEINRRNLGWFAGQFSSAVADAIDAHALPPAIELAIESKRQREKRIDVGVAILGYTESTATSETTYEGNVVPICTWSLNPGFIRLVDEQGLFRPIEIGTNDTSIPDPEFLKAFRHEHLGDVASRYADACLWIANWMVTLTVPANAAIESGENDADANVTSPQFYNLTENDRAILSAMLGLKAYPAKKENAQTIVKTALYRGDQKRAFDNLKGLQLVDAKEGRGGGYWLTELGESVAQGLSAIEQ</sequence>
<protein>
    <submittedName>
        <fullName evidence="1">Uncharacterized protein</fullName>
    </submittedName>
</protein>
<name>A0A7W5H724_9BACT</name>
<gene>
    <name evidence="1" type="ORF">FHS27_003326</name>
</gene>
<evidence type="ECO:0000313" key="1">
    <source>
        <dbReference type="EMBL" id="MBB3207501.1"/>
    </source>
</evidence>
<keyword evidence="2" id="KW-1185">Reference proteome</keyword>
<evidence type="ECO:0000313" key="2">
    <source>
        <dbReference type="Proteomes" id="UP000536179"/>
    </source>
</evidence>
<dbReference type="EMBL" id="JACHXU010000011">
    <property type="protein sequence ID" value="MBB3207501.1"/>
    <property type="molecule type" value="Genomic_DNA"/>
</dbReference>
<reference evidence="1 2" key="1">
    <citation type="submission" date="2020-08" db="EMBL/GenBank/DDBJ databases">
        <title>Genomic Encyclopedia of Type Strains, Phase III (KMG-III): the genomes of soil and plant-associated and newly described type strains.</title>
        <authorList>
            <person name="Whitman W."/>
        </authorList>
    </citation>
    <scope>NUCLEOTIDE SEQUENCE [LARGE SCALE GENOMIC DNA]</scope>
    <source>
        <strain evidence="1 2">CECT 8075</strain>
    </source>
</reference>
<dbReference type="AlphaFoldDB" id="A0A7W5H724"/>
<dbReference type="RefSeq" id="WP_184305841.1">
    <property type="nucleotide sequence ID" value="NZ_JACHXU010000011.1"/>
</dbReference>